<dbReference type="VEuPathDB" id="AmoebaDB:NAEGRDRAFT_30597"/>
<evidence type="ECO:0000256" key="5">
    <source>
        <dbReference type="ARBA" id="ARBA00030497"/>
    </source>
</evidence>
<keyword evidence="4" id="KW-0456">Lyase</keyword>
<evidence type="ECO:0000256" key="1">
    <source>
        <dbReference type="ARBA" id="ARBA00001554"/>
    </source>
</evidence>
<evidence type="ECO:0000313" key="6">
    <source>
        <dbReference type="EMBL" id="EFC48857.1"/>
    </source>
</evidence>
<dbReference type="CDD" id="cd00914">
    <property type="entry name" value="PCD_DCoH_subfamily_b"/>
    <property type="match status" value="1"/>
</dbReference>
<keyword evidence="7" id="KW-1185">Reference proteome</keyword>
<dbReference type="SUPFAM" id="SSF55248">
    <property type="entry name" value="PCD-like"/>
    <property type="match status" value="1"/>
</dbReference>
<dbReference type="Proteomes" id="UP000006671">
    <property type="component" value="Unassembled WGS sequence"/>
</dbReference>
<dbReference type="HAMAP" id="MF_00434">
    <property type="entry name" value="Pterin_4_alpha"/>
    <property type="match status" value="1"/>
</dbReference>
<dbReference type="KEGG" id="ngr:NAEGRDRAFT_30597"/>
<dbReference type="GO" id="GO:0008124">
    <property type="term" value="F:4-alpha-hydroxytetrahydrobiopterin dehydratase activity"/>
    <property type="evidence" value="ECO:0007669"/>
    <property type="project" value="UniProtKB-EC"/>
</dbReference>
<name>D2V283_NAEGR</name>
<dbReference type="OMA" id="WAEKWNH"/>
<organism evidence="7">
    <name type="scientific">Naegleria gruberi</name>
    <name type="common">Amoeba</name>
    <dbReference type="NCBI Taxonomy" id="5762"/>
    <lineage>
        <taxon>Eukaryota</taxon>
        <taxon>Discoba</taxon>
        <taxon>Heterolobosea</taxon>
        <taxon>Tetramitia</taxon>
        <taxon>Eutetramitia</taxon>
        <taxon>Vahlkampfiidae</taxon>
        <taxon>Naegleria</taxon>
    </lineage>
</organism>
<dbReference type="GeneID" id="8861385"/>
<dbReference type="FunCoup" id="D2V283">
    <property type="interactions" value="4"/>
</dbReference>
<dbReference type="InterPro" id="IPR036428">
    <property type="entry name" value="PCD_sf"/>
</dbReference>
<dbReference type="RefSeq" id="XP_002681601.1">
    <property type="nucleotide sequence ID" value="XM_002681555.1"/>
</dbReference>
<dbReference type="OrthoDB" id="277398at2759"/>
<gene>
    <name evidence="6" type="ORF">NAEGRDRAFT_30597</name>
</gene>
<evidence type="ECO:0000313" key="7">
    <source>
        <dbReference type="Proteomes" id="UP000006671"/>
    </source>
</evidence>
<dbReference type="PANTHER" id="PTHR12599">
    <property type="entry name" value="PTERIN-4-ALPHA-CARBINOLAMINE DEHYDRATASE"/>
    <property type="match status" value="1"/>
</dbReference>
<dbReference type="Gene3D" id="3.30.1360.20">
    <property type="entry name" value="Transcriptional coactivator/pterin dehydratase"/>
    <property type="match status" value="1"/>
</dbReference>
<proteinExistence type="inferred from homology"/>
<dbReference type="AlphaFoldDB" id="D2V283"/>
<evidence type="ECO:0000256" key="4">
    <source>
        <dbReference type="ARBA" id="ARBA00023239"/>
    </source>
</evidence>
<dbReference type="InParanoid" id="D2V283"/>
<evidence type="ECO:0000256" key="3">
    <source>
        <dbReference type="ARBA" id="ARBA00013252"/>
    </source>
</evidence>
<accession>D2V283</accession>
<protein>
    <recommendedName>
        <fullName evidence="3">4a-hydroxytetrahydrobiopterin dehydratase</fullName>
        <ecNumber evidence="3">4.2.1.96</ecNumber>
    </recommendedName>
    <alternativeName>
        <fullName evidence="5">4-alpha-hydroxy-tetrahydropterin dehydratase</fullName>
    </alternativeName>
</protein>
<comment type="similarity">
    <text evidence="2">Belongs to the pterin-4-alpha-carbinolamine dehydratase family.</text>
</comment>
<dbReference type="STRING" id="5762.D2V283"/>
<dbReference type="PANTHER" id="PTHR12599:SF0">
    <property type="entry name" value="PTERIN-4-ALPHA-CARBINOLAMINE DEHYDRATASE"/>
    <property type="match status" value="1"/>
</dbReference>
<dbReference type="InterPro" id="IPR001533">
    <property type="entry name" value="Pterin_deHydtase"/>
</dbReference>
<dbReference type="EC" id="4.2.1.96" evidence="3"/>
<dbReference type="NCBIfam" id="NF002018">
    <property type="entry name" value="PRK00823.1-3"/>
    <property type="match status" value="1"/>
</dbReference>
<comment type="catalytic activity">
    <reaction evidence="1">
        <text>(4aS,6R)-4a-hydroxy-L-erythro-5,6,7,8-tetrahydrobiopterin = (6R)-L-erythro-6,7-dihydrobiopterin + H2O</text>
        <dbReference type="Rhea" id="RHEA:11920"/>
        <dbReference type="ChEBI" id="CHEBI:15377"/>
        <dbReference type="ChEBI" id="CHEBI:15642"/>
        <dbReference type="ChEBI" id="CHEBI:43120"/>
        <dbReference type="EC" id="4.2.1.96"/>
    </reaction>
</comment>
<dbReference type="eggNOG" id="KOG4073">
    <property type="taxonomic scope" value="Eukaryota"/>
</dbReference>
<evidence type="ECO:0000256" key="2">
    <source>
        <dbReference type="ARBA" id="ARBA00006472"/>
    </source>
</evidence>
<dbReference type="Pfam" id="PF01329">
    <property type="entry name" value="Pterin_4a"/>
    <property type="match status" value="1"/>
</dbReference>
<dbReference type="EMBL" id="GG738849">
    <property type="protein sequence ID" value="EFC48857.1"/>
    <property type="molecule type" value="Genomic_DNA"/>
</dbReference>
<dbReference type="GO" id="GO:0006729">
    <property type="term" value="P:tetrahydrobiopterin biosynthetic process"/>
    <property type="evidence" value="ECO:0007669"/>
    <property type="project" value="InterPro"/>
</dbReference>
<reference evidence="6 7" key="1">
    <citation type="journal article" date="2010" name="Cell">
        <title>The genome of Naegleria gruberi illuminates early eukaryotic versatility.</title>
        <authorList>
            <person name="Fritz-Laylin L.K."/>
            <person name="Prochnik S.E."/>
            <person name="Ginger M.L."/>
            <person name="Dacks J.B."/>
            <person name="Carpenter M.L."/>
            <person name="Field M.C."/>
            <person name="Kuo A."/>
            <person name="Paredez A."/>
            <person name="Chapman J."/>
            <person name="Pham J."/>
            <person name="Shu S."/>
            <person name="Neupane R."/>
            <person name="Cipriano M."/>
            <person name="Mancuso J."/>
            <person name="Tu H."/>
            <person name="Salamov A."/>
            <person name="Lindquist E."/>
            <person name="Shapiro H."/>
            <person name="Lucas S."/>
            <person name="Grigoriev I.V."/>
            <person name="Cande W.Z."/>
            <person name="Fulton C."/>
            <person name="Rokhsar D.S."/>
            <person name="Dawson S.C."/>
        </authorList>
    </citation>
    <scope>NUCLEOTIDE SEQUENCE [LARGE SCALE GENOMIC DNA]</scope>
    <source>
        <strain evidence="6 7">NEG-M</strain>
    </source>
</reference>
<sequence>MRKIHKYTDEELKVELAKIPSWELHQETNRNVIRKNFVFKDFKQAWAFMNKVAEKADQADHHPEWFNVYNKVNIVLSTHDCGGLSQRDVDLALFIDSVATNSKQ</sequence>